<feature type="compositionally biased region" description="Polar residues" evidence="1">
    <location>
        <begin position="626"/>
        <end position="640"/>
    </location>
</feature>
<feature type="compositionally biased region" description="Polar residues" evidence="1">
    <location>
        <begin position="667"/>
        <end position="678"/>
    </location>
</feature>
<feature type="compositionally biased region" description="Low complexity" evidence="1">
    <location>
        <begin position="1016"/>
        <end position="1027"/>
    </location>
</feature>
<dbReference type="Pfam" id="PF00533">
    <property type="entry name" value="BRCT"/>
    <property type="match status" value="1"/>
</dbReference>
<proteinExistence type="predicted"/>
<comment type="caution">
    <text evidence="3">The sequence shown here is derived from an EMBL/GenBank/DDBJ whole genome shotgun (WGS) entry which is preliminary data.</text>
</comment>
<keyword evidence="4" id="KW-1185">Reference proteome</keyword>
<feature type="compositionally biased region" description="Low complexity" evidence="1">
    <location>
        <begin position="1158"/>
        <end position="1181"/>
    </location>
</feature>
<dbReference type="PANTHER" id="PTHR47181">
    <property type="entry name" value="BRCA1 C TERMINUS DOMAIN CONTAINING PROTEIN, EXPRESSED"/>
    <property type="match status" value="1"/>
</dbReference>
<evidence type="ECO:0000259" key="2">
    <source>
        <dbReference type="PROSITE" id="PS50172"/>
    </source>
</evidence>
<dbReference type="SUPFAM" id="SSF52113">
    <property type="entry name" value="BRCT domain"/>
    <property type="match status" value="3"/>
</dbReference>
<evidence type="ECO:0000256" key="1">
    <source>
        <dbReference type="SAM" id="MobiDB-lite"/>
    </source>
</evidence>
<feature type="region of interest" description="Disordered" evidence="1">
    <location>
        <begin position="197"/>
        <end position="253"/>
    </location>
</feature>
<feature type="compositionally biased region" description="Low complexity" evidence="1">
    <location>
        <begin position="223"/>
        <end position="233"/>
    </location>
</feature>
<feature type="region of interest" description="Disordered" evidence="1">
    <location>
        <begin position="983"/>
        <end position="1593"/>
    </location>
</feature>
<feature type="compositionally biased region" description="Low complexity" evidence="1">
    <location>
        <begin position="1355"/>
        <end position="1377"/>
    </location>
</feature>
<dbReference type="PROSITE" id="PS50172">
    <property type="entry name" value="BRCT"/>
    <property type="match status" value="2"/>
</dbReference>
<dbReference type="InterPro" id="IPR044254">
    <property type="entry name" value="At4g02110-like"/>
</dbReference>
<feature type="region of interest" description="Disordered" evidence="1">
    <location>
        <begin position="788"/>
        <end position="807"/>
    </location>
</feature>
<feature type="compositionally biased region" description="Basic residues" evidence="1">
    <location>
        <begin position="1307"/>
        <end position="1318"/>
    </location>
</feature>
<dbReference type="Pfam" id="PF12738">
    <property type="entry name" value="PTCB-BRCT"/>
    <property type="match status" value="1"/>
</dbReference>
<gene>
    <name evidence="3" type="ORF">CYMTET_47347</name>
</gene>
<name>A0AAE0BW68_9CHLO</name>
<protein>
    <recommendedName>
        <fullName evidence="2">BRCT domain-containing protein</fullName>
    </recommendedName>
</protein>
<feature type="domain" description="BRCT" evidence="2">
    <location>
        <begin position="94"/>
        <end position="178"/>
    </location>
</feature>
<dbReference type="InterPro" id="IPR036420">
    <property type="entry name" value="BRCT_dom_sf"/>
</dbReference>
<sequence>MDQLGNLFHDLSFAIVRHGLIEGEFEEATTLVLRHGGKVVGEDYTYSCTHVLLVKCAENIIRHVGALGKQIVTEHWLYACIQQQKIVSTFIPGFESLTLCFTGYQSDRREDLRDMVWAAGARWSGKLTTSVTHLVAYTFDGPKYTYAANRPNQQVVNHMWLEDSLMNWAKQDENNYKRSGQEVDAIANAEVKPVSVPPKVSPFEGQVQPAQRAAAENAPPGVPQAAGAGEEAPSNGPPTVWHAAPTSEQLARPRVSTVASPDWSQLKRDGAAVVWSARSNLDPTLQVRTGAVEERADFVGLCPNSPSDLEREVFGRASEIPAPWPVFQGDVQRASSAIPVCPKEFAKLIWSGQRPRCDAGRLKSVLGGHRQFELLEGPPHKSEGSRIRVLSLRKRGYLAALRDASEDSLASWKEAAASAASALSHRNVQRAVQCQFDLEIAKQAPLADAVLETFCTAYLPCAVAITDPFKSILKVSGMLKAPGQRIELPSRPANTLPDVKLKPVKYTLLQLVENFHEFLGGRFPPLCSQEERARSSEQGAAHASPRAPLVAEMGSGAPPGLKEGCEVVAGRESTQHVSADARVERTPPLASPPAPIWADDQDETAMPTLPEIDDDETQVEEEWRSAPSSPQRPAVGNSPSNAVHVATHTAALERSPDTGITGAGVRSSGQPRQRTASLSPRRLMCDTDLHHELGAGLPHGQPGEAAPMAETEARGEALLEEIVSPKLPRCSGEAVLSSGEAVASPGVYDCETQRETETVPCSLQERYDSGALPGAALEGEQGPGIVTCEDPGGNEVGPRDNDGGAEETEVEGYDTHMTGSGSTPAKPVEVAADDVRTPWAFGAAPAVETPAVETQEMAAETPSAAWSNMPLRVLNDELVKTVVRGAKASECPRGNAAFNDDDDAMQAMVDCAAPRRHKSPVPRKVTAQAAELPVPDADKENSEADVATYQHAGSTAQAGMAVAMSEATSPEWMVLGRHAVRAEDPCPPLKVSSTAQKKGVPVEEVESPAKQKPKGARAPAQQAPAMAHGCSQFPARGAAHAAPAGGEPPAKRKRGRPKTRARLEPEEGTPQAEPTAQGAAAAGAEVASPVQRASGRVTRMGTARAGGREAEEGSPQAEPAAQEAAAAGAEVASPVQRASGRVTRMGTVRAGGREAEEGSPQAEPAAQEAAAAGAEVASPVQRASGRVTRMGTARAGGREAEEGSPQAEPAAQEAAAAGAEVASPVQRASGRVTRMGTVRAGGREAEEGSPQAEPAAQEAAAAGAEVASPAEPAAQEAAAAGGGGQPGCRGERIEGQEGWHRVSGGRGRQKRGPHRAAAQRHAAGEREVASPVRKARGRVTRKGTAWSGGREAEEGSPQAEPAAQEAAAAGAEVASPVRKARGRVTRMGLAGRGGRGAAAEELREQGRKEGEKGCAQQESLTPGDGLPPAEVDLPVRKAHRGPTNQTVREVGSSAVQDAPVLRHASSSEEVTPSGRRQREAPRAWWTSEQAQAHIPEAGSDAVPEGGAQSVRTARTSALPPERGSPAPVRKRVRAALDDDDAPEEVAAGPADALGEQDKQQAELEARVRKKGRGSRRVDALDQPTGRPGCETEHHMNSVRAVQHNEEEEADVALEESCEYAAGDEQDRLHGGHDGVEAHCMDAQDGGGELPAGPAGELESTRNASRTRRVPLAGAMEEPRAGSLSRGGLAVVVALSGMHREEQRARGAAVRKLGWELCTGHEWDPRTTHVVFGGSGSRGEKFLAGAAAGALLVNEAYLEESARSHVAVVPRPELLWDGGRGRECGLIEEGVAHHWQAWREVMGSGPFHGMKIVLFGAFPTRAALMRTITAGGGTPITASPTTSASSQTALGRMVAANELAFAIEDPARPLSSTWVKRLLAAKVSCLSPDFIIDWIARPHMDLQVHLLHGTSLPPALKDAAISRGAMPCRAGGREEI</sequence>
<feature type="compositionally biased region" description="Acidic residues" evidence="1">
    <location>
        <begin position="611"/>
        <end position="620"/>
    </location>
</feature>
<feature type="region of interest" description="Disordered" evidence="1">
    <location>
        <begin position="1643"/>
        <end position="1665"/>
    </location>
</feature>
<feature type="compositionally biased region" description="Low complexity" evidence="1">
    <location>
        <begin position="1034"/>
        <end position="1048"/>
    </location>
</feature>
<accession>A0AAE0BW68</accession>
<feature type="compositionally biased region" description="Basic and acidic residues" evidence="1">
    <location>
        <begin position="1289"/>
        <end position="1300"/>
    </location>
</feature>
<feature type="compositionally biased region" description="Basic and acidic residues" evidence="1">
    <location>
        <begin position="1555"/>
        <end position="1566"/>
    </location>
</feature>
<feature type="region of interest" description="Disordered" evidence="1">
    <location>
        <begin position="652"/>
        <end position="681"/>
    </location>
</feature>
<feature type="compositionally biased region" description="Low complexity" evidence="1">
    <location>
        <begin position="1203"/>
        <end position="1226"/>
    </location>
</feature>
<dbReference type="EMBL" id="LGRX02033095">
    <property type="protein sequence ID" value="KAK3242985.1"/>
    <property type="molecule type" value="Genomic_DNA"/>
</dbReference>
<dbReference type="Gene3D" id="3.40.50.10190">
    <property type="entry name" value="BRCT domain"/>
    <property type="match status" value="4"/>
</dbReference>
<dbReference type="InterPro" id="IPR001357">
    <property type="entry name" value="BRCT_dom"/>
</dbReference>
<dbReference type="Proteomes" id="UP001190700">
    <property type="component" value="Unassembled WGS sequence"/>
</dbReference>
<evidence type="ECO:0000313" key="4">
    <source>
        <dbReference type="Proteomes" id="UP001190700"/>
    </source>
</evidence>
<feature type="domain" description="BRCT" evidence="2">
    <location>
        <begin position="3"/>
        <end position="87"/>
    </location>
</feature>
<dbReference type="SMART" id="SM00292">
    <property type="entry name" value="BRCT"/>
    <property type="match status" value="3"/>
</dbReference>
<feature type="region of interest" description="Disordered" evidence="1">
    <location>
        <begin position="576"/>
        <end position="640"/>
    </location>
</feature>
<feature type="compositionally biased region" description="Low complexity" evidence="1">
    <location>
        <begin position="1069"/>
        <end position="1085"/>
    </location>
</feature>
<feature type="compositionally biased region" description="Basic residues" evidence="1">
    <location>
        <begin position="1051"/>
        <end position="1060"/>
    </location>
</feature>
<feature type="compositionally biased region" description="Basic and acidic residues" evidence="1">
    <location>
        <begin position="1398"/>
        <end position="1412"/>
    </location>
</feature>
<reference evidence="3 4" key="1">
    <citation type="journal article" date="2015" name="Genome Biol. Evol.">
        <title>Comparative Genomics of a Bacterivorous Green Alga Reveals Evolutionary Causalities and Consequences of Phago-Mixotrophic Mode of Nutrition.</title>
        <authorList>
            <person name="Burns J.A."/>
            <person name="Paasch A."/>
            <person name="Narechania A."/>
            <person name="Kim E."/>
        </authorList>
    </citation>
    <scope>NUCLEOTIDE SEQUENCE [LARGE SCALE GENOMIC DNA]</scope>
    <source>
        <strain evidence="3 4">PLY_AMNH</strain>
    </source>
</reference>
<feature type="compositionally biased region" description="Low complexity" evidence="1">
    <location>
        <begin position="1113"/>
        <end position="1136"/>
    </location>
</feature>
<evidence type="ECO:0000313" key="3">
    <source>
        <dbReference type="EMBL" id="KAK3242985.1"/>
    </source>
</evidence>
<dbReference type="PANTHER" id="PTHR47181:SF2">
    <property type="entry name" value="BRCA1 C TERMINUS DOMAIN CONTAINING PROTEIN, EXPRESSED"/>
    <property type="match status" value="1"/>
</dbReference>
<organism evidence="3 4">
    <name type="scientific">Cymbomonas tetramitiformis</name>
    <dbReference type="NCBI Taxonomy" id="36881"/>
    <lineage>
        <taxon>Eukaryota</taxon>
        <taxon>Viridiplantae</taxon>
        <taxon>Chlorophyta</taxon>
        <taxon>Pyramimonadophyceae</taxon>
        <taxon>Pyramimonadales</taxon>
        <taxon>Pyramimonadaceae</taxon>
        <taxon>Cymbomonas</taxon>
    </lineage>
</organism>
<feature type="compositionally biased region" description="Low complexity" evidence="1">
    <location>
        <begin position="1248"/>
        <end position="1279"/>
    </location>
</feature>